<dbReference type="Pfam" id="PF04860">
    <property type="entry name" value="Phage_portal"/>
    <property type="match status" value="1"/>
</dbReference>
<gene>
    <name evidence="2" type="ORF">GCM10010334_51140</name>
</gene>
<dbReference type="InterPro" id="IPR006944">
    <property type="entry name" value="Phage/GTA_portal"/>
</dbReference>
<evidence type="ECO:0000256" key="1">
    <source>
        <dbReference type="SAM" id="MobiDB-lite"/>
    </source>
</evidence>
<feature type="compositionally biased region" description="Polar residues" evidence="1">
    <location>
        <begin position="376"/>
        <end position="386"/>
    </location>
</feature>
<accession>A0A918X1I3</accession>
<dbReference type="Gene3D" id="3.40.140.120">
    <property type="match status" value="1"/>
</dbReference>
<reference evidence="2" key="1">
    <citation type="journal article" date="2014" name="Int. J. Syst. Evol. Microbiol.">
        <title>Complete genome sequence of Corynebacterium casei LMG S-19264T (=DSM 44701T), isolated from a smear-ripened cheese.</title>
        <authorList>
            <consortium name="US DOE Joint Genome Institute (JGI-PGF)"/>
            <person name="Walter F."/>
            <person name="Albersmeier A."/>
            <person name="Kalinowski J."/>
            <person name="Ruckert C."/>
        </authorList>
    </citation>
    <scope>NUCLEOTIDE SEQUENCE</scope>
    <source>
        <strain evidence="2">JCM 4637</strain>
    </source>
</reference>
<feature type="region of interest" description="Disordered" evidence="1">
    <location>
        <begin position="364"/>
        <end position="412"/>
    </location>
</feature>
<dbReference type="EMBL" id="BMVC01000010">
    <property type="protein sequence ID" value="GHD03414.1"/>
    <property type="molecule type" value="Genomic_DNA"/>
</dbReference>
<dbReference type="Proteomes" id="UP000638353">
    <property type="component" value="Unassembled WGS sequence"/>
</dbReference>
<proteinExistence type="predicted"/>
<evidence type="ECO:0000313" key="2">
    <source>
        <dbReference type="EMBL" id="GHD03414.1"/>
    </source>
</evidence>
<protein>
    <submittedName>
        <fullName evidence="2">Phage portal protein</fullName>
    </submittedName>
</protein>
<dbReference type="AlphaFoldDB" id="A0A918X1I3"/>
<reference evidence="2" key="2">
    <citation type="submission" date="2020-09" db="EMBL/GenBank/DDBJ databases">
        <authorList>
            <person name="Sun Q."/>
            <person name="Ohkuma M."/>
        </authorList>
    </citation>
    <scope>NUCLEOTIDE SEQUENCE</scope>
    <source>
        <strain evidence="2">JCM 4637</strain>
    </source>
</reference>
<sequence length="412" mass="45032">MRAATTSMQIGDDAARAPQGLSPALAARIQADHDPSASWLAHGGPIPRAVALQVPVVRRGVRLISGAIGSLPLARWRDGEQIAPGPLLEQPEAWRAYCRTIAVTVEDLVLYPCAWWRVTERDSWTGYPTKVVRLNPEFVQVQREAGSDEVTREWATYKGHIVPAGDLIRFDGPDEGLLHFARGAITTALLLEAAAARYASPEIPSGVLKQTSQYELTDAEVAQFMARWRASFNDGSTRWLNAGVDYVPVQSTAADLQLVEAREECALQVARHMGIPPRYLAVSYGDSMTYSNLESQRRDLTELDFTPYLNAIEQRLSMSDRNGCPRGQKVRFDLSDFARGVPLERAQRYSSLVPLGVMSVDEARAAEDLTGPAPKQPQTSPRQDQSPAGARDQGPAGRRDEGPAPAPQVGTP</sequence>
<name>A0A918X1I3_9ACTN</name>
<organism evidence="2 3">
    <name type="scientific">Streptomyces finlayi</name>
    <dbReference type="NCBI Taxonomy" id="67296"/>
    <lineage>
        <taxon>Bacteria</taxon>
        <taxon>Bacillati</taxon>
        <taxon>Actinomycetota</taxon>
        <taxon>Actinomycetes</taxon>
        <taxon>Kitasatosporales</taxon>
        <taxon>Streptomycetaceae</taxon>
        <taxon>Streptomyces</taxon>
    </lineage>
</organism>
<dbReference type="Gene3D" id="3.30.1120.70">
    <property type="match status" value="1"/>
</dbReference>
<evidence type="ECO:0000313" key="3">
    <source>
        <dbReference type="Proteomes" id="UP000638353"/>
    </source>
</evidence>
<comment type="caution">
    <text evidence="2">The sequence shown here is derived from an EMBL/GenBank/DDBJ whole genome shotgun (WGS) entry which is preliminary data.</text>
</comment>
<dbReference type="Gene3D" id="1.20.1270.210">
    <property type="match status" value="1"/>
</dbReference>